<dbReference type="PANTHER" id="PTHR36417">
    <property type="entry name" value="SELENOPROTEIN DOMAIN PROTEIN (AFU_ORTHOLOGUE AFUA_1G05220)"/>
    <property type="match status" value="1"/>
</dbReference>
<keyword evidence="1" id="KW-0676">Redox-active center</keyword>
<reference evidence="3" key="1">
    <citation type="journal article" date="2023" name="BMC Genomics">
        <title>Chromosome-level genome assemblies of Cutaneotrichosporon spp. (Trichosporonales, Basidiomycota) reveal imbalanced evolution between nucleotide sequences and chromosome synteny.</title>
        <authorList>
            <person name="Kobayashi Y."/>
            <person name="Kayamori A."/>
            <person name="Aoki K."/>
            <person name="Shiwa Y."/>
            <person name="Matsutani M."/>
            <person name="Fujita N."/>
            <person name="Sugita T."/>
            <person name="Iwasaki W."/>
            <person name="Tanaka N."/>
            <person name="Takashima M."/>
        </authorList>
    </citation>
    <scope>NUCLEOTIDE SEQUENCE</scope>
    <source>
        <strain evidence="3">HIS016</strain>
    </source>
</reference>
<comment type="caution">
    <text evidence="3">The sequence shown here is derived from an EMBL/GenBank/DDBJ whole genome shotgun (WGS) entry which is preliminary data.</text>
</comment>
<evidence type="ECO:0000256" key="2">
    <source>
        <dbReference type="SAM" id="MobiDB-lite"/>
    </source>
</evidence>
<gene>
    <name evidence="3" type="ORF">CspeluHIS016_0106680</name>
</gene>
<keyword evidence="4" id="KW-1185">Reference proteome</keyword>
<sequence length="169" mass="18200">MSDPNCTDCEPSAPGASVSSSSVPDVASAVASTSTPVNPVTTAVFQPPRMLIPHVVIEFCDRCRWAPRASWTQTELMLTFPPPLIASITLQPHNTPDTGGVFRVWLDRGNGFDLVWDRKTEGGFPELKVLKQRVRNLVQPDMHLGHSDKGGKHGVKGDVTASATSEQGP</sequence>
<protein>
    <recommendedName>
        <fullName evidence="5">Rdx family-domain-containing protein</fullName>
    </recommendedName>
</protein>
<dbReference type="InterPro" id="IPR036249">
    <property type="entry name" value="Thioredoxin-like_sf"/>
</dbReference>
<dbReference type="InterPro" id="IPR011893">
    <property type="entry name" value="Selenoprotein_Rdx-typ"/>
</dbReference>
<dbReference type="Pfam" id="PF10262">
    <property type="entry name" value="Rdx"/>
    <property type="match status" value="1"/>
</dbReference>
<feature type="region of interest" description="Disordered" evidence="2">
    <location>
        <begin position="141"/>
        <end position="169"/>
    </location>
</feature>
<accession>A0AAD3Y9R1</accession>
<evidence type="ECO:0000256" key="1">
    <source>
        <dbReference type="ARBA" id="ARBA00023284"/>
    </source>
</evidence>
<proteinExistence type="predicted"/>
<dbReference type="AlphaFoldDB" id="A0AAD3Y9R1"/>
<dbReference type="PANTHER" id="PTHR36417:SF2">
    <property type="entry name" value="SELENOPROTEIN DOMAIN PROTEIN (AFU_ORTHOLOGUE AFUA_1G05220)"/>
    <property type="match status" value="1"/>
</dbReference>
<organism evidence="3 4">
    <name type="scientific">Cutaneotrichosporon spelunceum</name>
    <dbReference type="NCBI Taxonomy" id="1672016"/>
    <lineage>
        <taxon>Eukaryota</taxon>
        <taxon>Fungi</taxon>
        <taxon>Dikarya</taxon>
        <taxon>Basidiomycota</taxon>
        <taxon>Agaricomycotina</taxon>
        <taxon>Tremellomycetes</taxon>
        <taxon>Trichosporonales</taxon>
        <taxon>Trichosporonaceae</taxon>
        <taxon>Cutaneotrichosporon</taxon>
    </lineage>
</organism>
<evidence type="ECO:0000313" key="3">
    <source>
        <dbReference type="EMBL" id="GMK54082.1"/>
    </source>
</evidence>
<feature type="region of interest" description="Disordered" evidence="2">
    <location>
        <begin position="1"/>
        <end position="22"/>
    </location>
</feature>
<dbReference type="SUPFAM" id="SSF52833">
    <property type="entry name" value="Thioredoxin-like"/>
    <property type="match status" value="1"/>
</dbReference>
<dbReference type="EMBL" id="BTCM01000001">
    <property type="protein sequence ID" value="GMK54082.1"/>
    <property type="molecule type" value="Genomic_DNA"/>
</dbReference>
<feature type="compositionally biased region" description="Low complexity" evidence="2">
    <location>
        <begin position="11"/>
        <end position="22"/>
    </location>
</feature>
<evidence type="ECO:0008006" key="5">
    <source>
        <dbReference type="Google" id="ProtNLM"/>
    </source>
</evidence>
<evidence type="ECO:0000313" key="4">
    <source>
        <dbReference type="Proteomes" id="UP001222932"/>
    </source>
</evidence>
<dbReference type="Gene3D" id="3.40.30.10">
    <property type="entry name" value="Glutaredoxin"/>
    <property type="match status" value="1"/>
</dbReference>
<dbReference type="Proteomes" id="UP001222932">
    <property type="component" value="Unassembled WGS sequence"/>
</dbReference>
<reference evidence="3" key="2">
    <citation type="submission" date="2023-06" db="EMBL/GenBank/DDBJ databases">
        <authorList>
            <person name="Kobayashi Y."/>
            <person name="Kayamori A."/>
            <person name="Aoki K."/>
            <person name="Shiwa Y."/>
            <person name="Fujita N."/>
            <person name="Sugita T."/>
            <person name="Iwasaki W."/>
            <person name="Tanaka N."/>
            <person name="Takashima M."/>
        </authorList>
    </citation>
    <scope>NUCLEOTIDE SEQUENCE</scope>
    <source>
        <strain evidence="3">HIS016</strain>
    </source>
</reference>
<dbReference type="NCBIfam" id="TIGR02174">
    <property type="entry name" value="CXXU_selWTH"/>
    <property type="match status" value="1"/>
</dbReference>
<name>A0AAD3Y9R1_9TREE</name>